<dbReference type="Proteomes" id="UP001345827">
    <property type="component" value="Unassembled WGS sequence"/>
</dbReference>
<dbReference type="PROSITE" id="PS50142">
    <property type="entry name" value="RNASE_3_2"/>
    <property type="match status" value="1"/>
</dbReference>
<gene>
    <name evidence="2" type="ORF">LTR25_001758</name>
</gene>
<dbReference type="EMBL" id="JAXLQG010000002">
    <property type="protein sequence ID" value="KAK5544143.1"/>
    <property type="molecule type" value="Genomic_DNA"/>
</dbReference>
<organism evidence="2 3">
    <name type="scientific">Vermiconidia calcicola</name>
    <dbReference type="NCBI Taxonomy" id="1690605"/>
    <lineage>
        <taxon>Eukaryota</taxon>
        <taxon>Fungi</taxon>
        <taxon>Dikarya</taxon>
        <taxon>Ascomycota</taxon>
        <taxon>Pezizomycotina</taxon>
        <taxon>Dothideomycetes</taxon>
        <taxon>Dothideomycetidae</taxon>
        <taxon>Mycosphaerellales</taxon>
        <taxon>Extremaceae</taxon>
        <taxon>Vermiconidia</taxon>
    </lineage>
</organism>
<accession>A0AAV9QLE6</accession>
<dbReference type="InterPro" id="IPR036389">
    <property type="entry name" value="RNase_III_sf"/>
</dbReference>
<evidence type="ECO:0000313" key="3">
    <source>
        <dbReference type="Proteomes" id="UP001345827"/>
    </source>
</evidence>
<feature type="domain" description="RNase III" evidence="1">
    <location>
        <begin position="83"/>
        <end position="138"/>
    </location>
</feature>
<protein>
    <recommendedName>
        <fullName evidence="1">RNase III domain-containing protein</fullName>
    </recommendedName>
</protein>
<dbReference type="AlphaFoldDB" id="A0AAV9QLE6"/>
<reference evidence="2 3" key="1">
    <citation type="submission" date="2023-06" db="EMBL/GenBank/DDBJ databases">
        <title>Black Yeasts Isolated from many extreme environments.</title>
        <authorList>
            <person name="Coleine C."/>
            <person name="Stajich J.E."/>
            <person name="Selbmann L."/>
        </authorList>
    </citation>
    <scope>NUCLEOTIDE SEQUENCE [LARGE SCALE GENOMIC DNA]</scope>
    <source>
        <strain evidence="2 3">CCFEE 5887</strain>
    </source>
</reference>
<dbReference type="Gene3D" id="1.10.1520.10">
    <property type="entry name" value="Ribonuclease III domain"/>
    <property type="match status" value="1"/>
</dbReference>
<dbReference type="SUPFAM" id="SSF69065">
    <property type="entry name" value="RNase III domain-like"/>
    <property type="match status" value="1"/>
</dbReference>
<proteinExistence type="predicted"/>
<evidence type="ECO:0000313" key="2">
    <source>
        <dbReference type="EMBL" id="KAK5544143.1"/>
    </source>
</evidence>
<evidence type="ECO:0000259" key="1">
    <source>
        <dbReference type="PROSITE" id="PS50142"/>
    </source>
</evidence>
<keyword evidence="3" id="KW-1185">Reference proteome</keyword>
<dbReference type="GO" id="GO:0006396">
    <property type="term" value="P:RNA processing"/>
    <property type="evidence" value="ECO:0007669"/>
    <property type="project" value="InterPro"/>
</dbReference>
<comment type="caution">
    <text evidence="2">The sequence shown here is derived from an EMBL/GenBank/DDBJ whole genome shotgun (WGS) entry which is preliminary data.</text>
</comment>
<dbReference type="GO" id="GO:0004525">
    <property type="term" value="F:ribonuclease III activity"/>
    <property type="evidence" value="ECO:0007669"/>
    <property type="project" value="InterPro"/>
</dbReference>
<dbReference type="InterPro" id="IPR000999">
    <property type="entry name" value="RNase_III_dom"/>
</dbReference>
<sequence>MSSAMNKVKQCEAIIGYEFANKARGIEALYAFPAYRREPGSNLKKNDALAIFGEVVLLENLCQQWLRMNLSTGACFRSNIEWTTIRQDVANNEYLAKVGNNNGLDQCVVLDRGTTNVTDKTMATCVKAVLGAVKFDGGDAAVAAVLRRLKLGHELLEPVMLNISQSSFFD</sequence>
<name>A0AAV9QLE6_9PEZI</name>